<feature type="compositionally biased region" description="Basic and acidic residues" evidence="1">
    <location>
        <begin position="41"/>
        <end position="55"/>
    </location>
</feature>
<evidence type="ECO:0000256" key="1">
    <source>
        <dbReference type="SAM" id="MobiDB-lite"/>
    </source>
</evidence>
<comment type="caution">
    <text evidence="2">The sequence shown here is derived from an EMBL/GenBank/DDBJ whole genome shotgun (WGS) entry which is preliminary data.</text>
</comment>
<accession>A0AAW9CPP4</accession>
<name>A0AAW9CPP4_BURTH</name>
<protein>
    <submittedName>
        <fullName evidence="2">Uncharacterized protein</fullName>
    </submittedName>
</protein>
<proteinExistence type="predicted"/>
<gene>
    <name evidence="2" type="ORF">C7S16_5563</name>
</gene>
<evidence type="ECO:0000313" key="3">
    <source>
        <dbReference type="Proteomes" id="UP001272137"/>
    </source>
</evidence>
<dbReference type="Proteomes" id="UP001272137">
    <property type="component" value="Unassembled WGS sequence"/>
</dbReference>
<organism evidence="2 3">
    <name type="scientific">Burkholderia thailandensis</name>
    <dbReference type="NCBI Taxonomy" id="57975"/>
    <lineage>
        <taxon>Bacteria</taxon>
        <taxon>Pseudomonadati</taxon>
        <taxon>Pseudomonadota</taxon>
        <taxon>Betaproteobacteria</taxon>
        <taxon>Burkholderiales</taxon>
        <taxon>Burkholderiaceae</taxon>
        <taxon>Burkholderia</taxon>
        <taxon>pseudomallei group</taxon>
    </lineage>
</organism>
<reference evidence="2" key="1">
    <citation type="submission" date="2018-08" db="EMBL/GenBank/DDBJ databases">
        <title>Identification of Burkholderia cepacia strains that express a Burkholderia pseudomallei-like capsular polysaccharide.</title>
        <authorList>
            <person name="Burtnick M.N."/>
            <person name="Vongsouvath M."/>
            <person name="Newton P."/>
            <person name="Wuthiekanun V."/>
            <person name="Limmathurotsakul D."/>
            <person name="Brett P.J."/>
            <person name="Chantratita N."/>
            <person name="Dance D.A."/>
        </authorList>
    </citation>
    <scope>NUCLEOTIDE SEQUENCE</scope>
    <source>
        <strain evidence="2">SBXCC001</strain>
    </source>
</reference>
<sequence>MLTPRRAARPSRSGPRCIATATAATARPYARRIACANASRRHAEERSAPKTECRLDSPPLRR</sequence>
<dbReference type="AlphaFoldDB" id="A0AAW9CPP4"/>
<evidence type="ECO:0000313" key="2">
    <source>
        <dbReference type="EMBL" id="MDW9252600.1"/>
    </source>
</evidence>
<feature type="region of interest" description="Disordered" evidence="1">
    <location>
        <begin position="38"/>
        <end position="62"/>
    </location>
</feature>
<dbReference type="EMBL" id="QXCT01000001">
    <property type="protein sequence ID" value="MDW9252600.1"/>
    <property type="molecule type" value="Genomic_DNA"/>
</dbReference>